<evidence type="ECO:0000256" key="9">
    <source>
        <dbReference type="HAMAP-Rule" id="MF_00009"/>
    </source>
</evidence>
<dbReference type="PANTHER" id="PTHR46986">
    <property type="entry name" value="ENDORIBONUCLEASE YBEY, CHLOROPLASTIC"/>
    <property type="match status" value="1"/>
</dbReference>
<dbReference type="GO" id="GO:0004521">
    <property type="term" value="F:RNA endonuclease activity"/>
    <property type="evidence" value="ECO:0007669"/>
    <property type="project" value="UniProtKB-UniRule"/>
</dbReference>
<keyword evidence="4 9" id="KW-0540">Nuclease</keyword>
<keyword evidence="7 9" id="KW-0378">Hydrolase</keyword>
<dbReference type="AlphaFoldDB" id="A0A524RMM8"/>
<dbReference type="GO" id="GO:0005737">
    <property type="term" value="C:cytoplasm"/>
    <property type="evidence" value="ECO:0007669"/>
    <property type="project" value="UniProtKB-SubCell"/>
</dbReference>
<keyword evidence="6 9" id="KW-0255">Endonuclease</keyword>
<evidence type="ECO:0000313" key="11">
    <source>
        <dbReference type="Proteomes" id="UP000317990"/>
    </source>
</evidence>
<dbReference type="GO" id="GO:0008270">
    <property type="term" value="F:zinc ion binding"/>
    <property type="evidence" value="ECO:0007669"/>
    <property type="project" value="UniProtKB-UniRule"/>
</dbReference>
<dbReference type="PROSITE" id="PS01306">
    <property type="entry name" value="UPF0054"/>
    <property type="match status" value="1"/>
</dbReference>
<accession>A0A524RMM8</accession>
<keyword evidence="8 9" id="KW-0862">Zinc</keyword>
<comment type="function">
    <text evidence="9">Single strand-specific metallo-endoribonuclease involved in late-stage 70S ribosome quality control and in maturation of the 3' terminus of the 16S rRNA.</text>
</comment>
<dbReference type="InterPro" id="IPR002036">
    <property type="entry name" value="YbeY"/>
</dbReference>
<evidence type="ECO:0000256" key="6">
    <source>
        <dbReference type="ARBA" id="ARBA00022759"/>
    </source>
</evidence>
<dbReference type="Proteomes" id="UP000317990">
    <property type="component" value="Unassembled WGS sequence"/>
</dbReference>
<keyword evidence="5 9" id="KW-0479">Metal-binding</keyword>
<dbReference type="Pfam" id="PF02130">
    <property type="entry name" value="YbeY"/>
    <property type="match status" value="1"/>
</dbReference>
<evidence type="ECO:0000256" key="5">
    <source>
        <dbReference type="ARBA" id="ARBA00022723"/>
    </source>
</evidence>
<evidence type="ECO:0000313" key="10">
    <source>
        <dbReference type="EMBL" id="TGG90943.1"/>
    </source>
</evidence>
<dbReference type="SUPFAM" id="SSF55486">
    <property type="entry name" value="Metalloproteases ('zincins'), catalytic domain"/>
    <property type="match status" value="1"/>
</dbReference>
<reference evidence="10 11" key="1">
    <citation type="journal article" date="2019" name="mSystems">
        <title>Life at home and on the roam: Genomic adaptions reflect the dual lifestyle of an intracellular, facultative symbiont.</title>
        <authorList>
            <person name="Burgsdorf I."/>
        </authorList>
    </citation>
    <scope>NUCLEOTIDE SEQUENCE [LARGE SCALE GENOMIC DNA]</scope>
    <source>
        <strain evidence="10">277cV</strain>
    </source>
</reference>
<evidence type="ECO:0000256" key="2">
    <source>
        <dbReference type="ARBA" id="ARBA00022517"/>
    </source>
</evidence>
<dbReference type="InterPro" id="IPR023091">
    <property type="entry name" value="MetalPrtase_cat_dom_sf_prd"/>
</dbReference>
<dbReference type="GO" id="GO:0004222">
    <property type="term" value="F:metalloendopeptidase activity"/>
    <property type="evidence" value="ECO:0007669"/>
    <property type="project" value="InterPro"/>
</dbReference>
<evidence type="ECO:0000256" key="8">
    <source>
        <dbReference type="ARBA" id="ARBA00022833"/>
    </source>
</evidence>
<dbReference type="EMBL" id="SRMO01000084">
    <property type="protein sequence ID" value="TGG90943.1"/>
    <property type="molecule type" value="Genomic_DNA"/>
</dbReference>
<proteinExistence type="inferred from homology"/>
<organism evidence="10 11">
    <name type="scientific">Aphanocapsa feldmannii 277cV</name>
    <dbReference type="NCBI Taxonomy" id="2507553"/>
    <lineage>
        <taxon>Bacteria</taxon>
        <taxon>Bacillati</taxon>
        <taxon>Cyanobacteriota</taxon>
        <taxon>Cyanophyceae</taxon>
        <taxon>Oscillatoriophycideae</taxon>
        <taxon>Chroococcales</taxon>
        <taxon>Microcystaceae</taxon>
        <taxon>Aphanocapsa</taxon>
    </lineage>
</organism>
<keyword evidence="3 9" id="KW-0698">rRNA processing</keyword>
<dbReference type="EC" id="3.1.-.-" evidence="9"/>
<evidence type="ECO:0000256" key="7">
    <source>
        <dbReference type="ARBA" id="ARBA00022801"/>
    </source>
</evidence>
<feature type="binding site" evidence="9">
    <location>
        <position position="130"/>
    </location>
    <ligand>
        <name>Zn(2+)</name>
        <dbReference type="ChEBI" id="CHEBI:29105"/>
        <note>catalytic</note>
    </ligand>
</feature>
<comment type="cofactor">
    <cofactor evidence="9">
        <name>Zn(2+)</name>
        <dbReference type="ChEBI" id="CHEBI:29105"/>
    </cofactor>
    <text evidence="9">Binds 1 zinc ion.</text>
</comment>
<comment type="caution">
    <text evidence="10">The sequence shown here is derived from an EMBL/GenBank/DDBJ whole genome shotgun (WGS) entry which is preliminary data.</text>
</comment>
<name>A0A524RMM8_9CHRO</name>
<protein>
    <recommendedName>
        <fullName evidence="9">Endoribonuclease YbeY</fullName>
        <ecNumber evidence="9">3.1.-.-</ecNumber>
    </recommendedName>
</protein>
<gene>
    <name evidence="9 10" type="primary">ybeY</name>
    <name evidence="10" type="ORF">ERJ67_09625</name>
</gene>
<dbReference type="PANTHER" id="PTHR46986:SF1">
    <property type="entry name" value="ENDORIBONUCLEASE YBEY, CHLOROPLASTIC"/>
    <property type="match status" value="1"/>
</dbReference>
<dbReference type="HAMAP" id="MF_00009">
    <property type="entry name" value="Endoribonucl_YbeY"/>
    <property type="match status" value="1"/>
</dbReference>
<comment type="subcellular location">
    <subcellularLocation>
        <location evidence="9">Cytoplasm</location>
    </subcellularLocation>
</comment>
<dbReference type="InterPro" id="IPR020549">
    <property type="entry name" value="YbeY_CS"/>
</dbReference>
<sequence length="190" mass="21212">MELAFCLQVAPTAPLSLPWSEAQLQKLLQLWLRSLQQHLPDARRRRNYAVSLRVVGDADIAALNREWRQRSGATDVLAFAALDDPMPWPAELAREPLDLGDMVISLETAARQARQQGWGLDQEFAWLLAHGLLHLLGWDHPDEEALGEMLSHQQGLLEMAGVVHRDEPGKVWAPEQLPLEQSCPDGHGAS</sequence>
<evidence type="ECO:0000256" key="4">
    <source>
        <dbReference type="ARBA" id="ARBA00022722"/>
    </source>
</evidence>
<feature type="binding site" evidence="9">
    <location>
        <position position="134"/>
    </location>
    <ligand>
        <name>Zn(2+)</name>
        <dbReference type="ChEBI" id="CHEBI:29105"/>
        <note>catalytic</note>
    </ligand>
</feature>
<feature type="binding site" evidence="9">
    <location>
        <position position="140"/>
    </location>
    <ligand>
        <name>Zn(2+)</name>
        <dbReference type="ChEBI" id="CHEBI:29105"/>
        <note>catalytic</note>
    </ligand>
</feature>
<comment type="similarity">
    <text evidence="1 9">Belongs to the endoribonuclease YbeY family.</text>
</comment>
<evidence type="ECO:0000256" key="3">
    <source>
        <dbReference type="ARBA" id="ARBA00022552"/>
    </source>
</evidence>
<evidence type="ECO:0000256" key="1">
    <source>
        <dbReference type="ARBA" id="ARBA00010875"/>
    </source>
</evidence>
<dbReference type="Gene3D" id="3.40.390.30">
    <property type="entry name" value="Metalloproteases ('zincins'), catalytic domain"/>
    <property type="match status" value="1"/>
</dbReference>
<dbReference type="GO" id="GO:0006364">
    <property type="term" value="P:rRNA processing"/>
    <property type="evidence" value="ECO:0007669"/>
    <property type="project" value="UniProtKB-UniRule"/>
</dbReference>
<dbReference type="NCBIfam" id="TIGR00043">
    <property type="entry name" value="rRNA maturation RNase YbeY"/>
    <property type="match status" value="1"/>
</dbReference>
<keyword evidence="9" id="KW-0963">Cytoplasm</keyword>
<keyword evidence="2 9" id="KW-0690">Ribosome biogenesis</keyword>